<evidence type="ECO:0000313" key="1">
    <source>
        <dbReference type="EMBL" id="KAK7682308.1"/>
    </source>
</evidence>
<gene>
    <name evidence="1" type="ORF">QCA50_014511</name>
</gene>
<keyword evidence="2" id="KW-1185">Reference proteome</keyword>
<dbReference type="EMBL" id="JASBNA010000036">
    <property type="protein sequence ID" value="KAK7682308.1"/>
    <property type="molecule type" value="Genomic_DNA"/>
</dbReference>
<comment type="caution">
    <text evidence="1">The sequence shown here is derived from an EMBL/GenBank/DDBJ whole genome shotgun (WGS) entry which is preliminary data.</text>
</comment>
<proteinExistence type="predicted"/>
<evidence type="ECO:0000313" key="2">
    <source>
        <dbReference type="Proteomes" id="UP001385951"/>
    </source>
</evidence>
<sequence>MYTLLLDLPPYPRIALPKLFGSDFKVLSRHCWNTCQILSSPGNFVSLAGWPHLTYQPVQLRPAFPMPTGRTNVRWKHTAHGSDEPYAFVKYSMFTSTTDIGTGEMGTLKMMGVVMPASTLMGPAGR</sequence>
<organism evidence="1 2">
    <name type="scientific">Cerrena zonata</name>
    <dbReference type="NCBI Taxonomy" id="2478898"/>
    <lineage>
        <taxon>Eukaryota</taxon>
        <taxon>Fungi</taxon>
        <taxon>Dikarya</taxon>
        <taxon>Basidiomycota</taxon>
        <taxon>Agaricomycotina</taxon>
        <taxon>Agaricomycetes</taxon>
        <taxon>Polyporales</taxon>
        <taxon>Cerrenaceae</taxon>
        <taxon>Cerrena</taxon>
    </lineage>
</organism>
<dbReference type="Proteomes" id="UP001385951">
    <property type="component" value="Unassembled WGS sequence"/>
</dbReference>
<dbReference type="AlphaFoldDB" id="A0AAW0FXH5"/>
<accession>A0AAW0FXH5</accession>
<protein>
    <submittedName>
        <fullName evidence="1">Uncharacterized protein</fullName>
    </submittedName>
</protein>
<name>A0AAW0FXH5_9APHY</name>
<reference evidence="1 2" key="1">
    <citation type="submission" date="2022-09" db="EMBL/GenBank/DDBJ databases">
        <authorList>
            <person name="Palmer J.M."/>
        </authorList>
    </citation>
    <scope>NUCLEOTIDE SEQUENCE [LARGE SCALE GENOMIC DNA]</scope>
    <source>
        <strain evidence="1 2">DSM 7382</strain>
    </source>
</reference>